<gene>
    <name evidence="2" type="ORF">JKF63_05008</name>
</gene>
<sequence>MLRATSRRSIYEYQFGQPSLKNVFGTKIPPAATARKPGTVQSTKLTNGVRVVSHDLEGPVTSIGVYADAGPKYDPIATPGLSYVMRFALQTSNMDSSLFQIDRTMRSTGNAYGHGEVCKRYLSWKAEGRRDMWEKPFEMIATGIVAPRFHESDIERFRDTMDNQLEETRWQNPRDYAIDQLETVAFYKEPLGAPRMVPRIANDRCSHKVLLDHWAANFQPSRIVVAGVNVPHDALIAAYEKLPYKHSAEAPHHARAAAPKLSHSNEAAQFYPGRQNVEYEGRGAAMGTMPDMQPEVIGAVGVPVYGRDEGVKQYATALVTREIYDEAMRAAHGCRAQSQYYGAQVFYRPYSSAGLIGYTVRGAPADVEKLLQVASSAFPTAVDGTAVKRAVLCAHTRMLNEQVEMGRDYCDFLATSRNSVEELAQAIMGVTKADVEEALKKILAQKPASYATGDTFAFPTVAALNRA</sequence>
<dbReference type="GO" id="GO:0005739">
    <property type="term" value="C:mitochondrion"/>
    <property type="evidence" value="ECO:0007669"/>
    <property type="project" value="TreeGrafter"/>
</dbReference>
<dbReference type="SUPFAM" id="SSF63411">
    <property type="entry name" value="LuxS/MPP-like metallohydrolase"/>
    <property type="match status" value="2"/>
</dbReference>
<dbReference type="Proteomes" id="UP000674318">
    <property type="component" value="Chromosome 21"/>
</dbReference>
<protein>
    <recommendedName>
        <fullName evidence="1">Peptidase M16 N-terminal domain-containing protein</fullName>
    </recommendedName>
</protein>
<organism evidence="2 3">
    <name type="scientific">Porcisia hertigi</name>
    <dbReference type="NCBI Taxonomy" id="2761500"/>
    <lineage>
        <taxon>Eukaryota</taxon>
        <taxon>Discoba</taxon>
        <taxon>Euglenozoa</taxon>
        <taxon>Kinetoplastea</taxon>
        <taxon>Metakinetoplastina</taxon>
        <taxon>Trypanosomatida</taxon>
        <taxon>Trypanosomatidae</taxon>
        <taxon>Leishmaniinae</taxon>
        <taxon>Porcisia</taxon>
    </lineage>
</organism>
<dbReference type="Pfam" id="PF00675">
    <property type="entry name" value="Peptidase_M16"/>
    <property type="match status" value="1"/>
</dbReference>
<feature type="domain" description="Peptidase M16 N-terminal" evidence="1">
    <location>
        <begin position="51"/>
        <end position="198"/>
    </location>
</feature>
<dbReference type="InterPro" id="IPR050361">
    <property type="entry name" value="MPP/UQCRC_Complex"/>
</dbReference>
<evidence type="ECO:0000313" key="3">
    <source>
        <dbReference type="Proteomes" id="UP000674318"/>
    </source>
</evidence>
<name>A0A836LI67_9TRYP</name>
<dbReference type="InterPro" id="IPR011765">
    <property type="entry name" value="Pept_M16_N"/>
</dbReference>
<dbReference type="OrthoDB" id="277191at2759"/>
<dbReference type="AlphaFoldDB" id="A0A836LI67"/>
<reference evidence="2 3" key="1">
    <citation type="submission" date="2021-02" db="EMBL/GenBank/DDBJ databases">
        <title>Porcisia hertigi Genome sequencing and assembly.</title>
        <authorList>
            <person name="Almutairi H."/>
            <person name="Gatherer D."/>
        </authorList>
    </citation>
    <scope>NUCLEOTIDE SEQUENCE [LARGE SCALE GENOMIC DNA]</scope>
    <source>
        <strain evidence="2 3">C119</strain>
    </source>
</reference>
<accession>A0A836LI67</accession>
<dbReference type="Gene3D" id="3.30.830.10">
    <property type="entry name" value="Metalloenzyme, LuxS/M16 peptidase-like"/>
    <property type="match status" value="2"/>
</dbReference>
<dbReference type="GO" id="GO:0046872">
    <property type="term" value="F:metal ion binding"/>
    <property type="evidence" value="ECO:0007669"/>
    <property type="project" value="InterPro"/>
</dbReference>
<proteinExistence type="predicted"/>
<evidence type="ECO:0000313" key="2">
    <source>
        <dbReference type="EMBL" id="KAG5505673.1"/>
    </source>
</evidence>
<evidence type="ECO:0000259" key="1">
    <source>
        <dbReference type="Pfam" id="PF00675"/>
    </source>
</evidence>
<comment type="caution">
    <text evidence="2">The sequence shown here is derived from an EMBL/GenBank/DDBJ whole genome shotgun (WGS) entry which is preliminary data.</text>
</comment>
<dbReference type="PANTHER" id="PTHR11851">
    <property type="entry name" value="METALLOPROTEASE"/>
    <property type="match status" value="1"/>
</dbReference>
<dbReference type="InterPro" id="IPR011249">
    <property type="entry name" value="Metalloenz_LuxS/M16"/>
</dbReference>
<dbReference type="KEGG" id="phet:94291055"/>
<dbReference type="PANTHER" id="PTHR11851:SF227">
    <property type="entry name" value="PROCESSING PEPTIDASE ALPHA SUBUNIT, PUTATIVE-RELATED"/>
    <property type="match status" value="1"/>
</dbReference>
<dbReference type="EMBL" id="JAFJZO010000021">
    <property type="protein sequence ID" value="KAG5505673.1"/>
    <property type="molecule type" value="Genomic_DNA"/>
</dbReference>
<dbReference type="GeneID" id="94291055"/>
<dbReference type="RefSeq" id="XP_067757341.1">
    <property type="nucleotide sequence ID" value="XM_067900978.1"/>
</dbReference>
<keyword evidence="3" id="KW-1185">Reference proteome</keyword>